<feature type="region of interest" description="Disordered" evidence="1">
    <location>
        <begin position="30"/>
        <end position="64"/>
    </location>
</feature>
<organism evidence="2 3">
    <name type="scientific">Arenicella chitinivorans</name>
    <dbReference type="NCBI Taxonomy" id="1329800"/>
    <lineage>
        <taxon>Bacteria</taxon>
        <taxon>Pseudomonadati</taxon>
        <taxon>Pseudomonadota</taxon>
        <taxon>Gammaproteobacteria</taxon>
        <taxon>Arenicellales</taxon>
        <taxon>Arenicellaceae</taxon>
        <taxon>Arenicella</taxon>
    </lineage>
</organism>
<accession>A0A918RJR1</accession>
<evidence type="ECO:0000256" key="1">
    <source>
        <dbReference type="SAM" id="MobiDB-lite"/>
    </source>
</evidence>
<name>A0A918RJR1_9GAMM</name>
<dbReference type="AlphaFoldDB" id="A0A918RJR1"/>
<dbReference type="EMBL" id="BMXA01000001">
    <property type="protein sequence ID" value="GGZ99693.1"/>
    <property type="molecule type" value="Genomic_DNA"/>
</dbReference>
<feature type="compositionally biased region" description="Polar residues" evidence="1">
    <location>
        <begin position="30"/>
        <end position="48"/>
    </location>
</feature>
<reference evidence="2" key="1">
    <citation type="journal article" date="2014" name="Int. J. Syst. Evol. Microbiol.">
        <title>Complete genome sequence of Corynebacterium casei LMG S-19264T (=DSM 44701T), isolated from a smear-ripened cheese.</title>
        <authorList>
            <consortium name="US DOE Joint Genome Institute (JGI-PGF)"/>
            <person name="Walter F."/>
            <person name="Albersmeier A."/>
            <person name="Kalinowski J."/>
            <person name="Ruckert C."/>
        </authorList>
    </citation>
    <scope>NUCLEOTIDE SEQUENCE</scope>
    <source>
        <strain evidence="2">KCTC 12711</strain>
    </source>
</reference>
<gene>
    <name evidence="2" type="ORF">GCM10008090_05420</name>
</gene>
<evidence type="ECO:0000313" key="3">
    <source>
        <dbReference type="Proteomes" id="UP000614811"/>
    </source>
</evidence>
<keyword evidence="3" id="KW-1185">Reference proteome</keyword>
<comment type="caution">
    <text evidence="2">The sequence shown here is derived from an EMBL/GenBank/DDBJ whole genome shotgun (WGS) entry which is preliminary data.</text>
</comment>
<reference evidence="2" key="2">
    <citation type="submission" date="2020-09" db="EMBL/GenBank/DDBJ databases">
        <authorList>
            <person name="Sun Q."/>
            <person name="Kim S."/>
        </authorList>
    </citation>
    <scope>NUCLEOTIDE SEQUENCE</scope>
    <source>
        <strain evidence="2">KCTC 12711</strain>
    </source>
</reference>
<sequence>MPTKMKQNHWLILVTLTSVVFAIVVNHTKSGNEQSMNQSKPLSLSAETGHQHAEQLKQNVAHGD</sequence>
<protein>
    <submittedName>
        <fullName evidence="2">Uncharacterized protein</fullName>
    </submittedName>
</protein>
<dbReference type="Proteomes" id="UP000614811">
    <property type="component" value="Unassembled WGS sequence"/>
</dbReference>
<evidence type="ECO:0000313" key="2">
    <source>
        <dbReference type="EMBL" id="GGZ99693.1"/>
    </source>
</evidence>
<dbReference type="RefSeq" id="WP_189398458.1">
    <property type="nucleotide sequence ID" value="NZ_BMXA01000001.1"/>
</dbReference>
<proteinExistence type="predicted"/>